<dbReference type="AlphaFoldDB" id="A0AAD7UAV5"/>
<evidence type="ECO:0000256" key="1">
    <source>
        <dbReference type="ARBA" id="ARBA00004229"/>
    </source>
</evidence>
<keyword evidence="4" id="KW-0934">Plastid</keyword>
<dbReference type="SUPFAM" id="SSF55961">
    <property type="entry name" value="Bet v1-like"/>
    <property type="match status" value="1"/>
</dbReference>
<keyword evidence="17" id="KW-1185">Reference proteome</keyword>
<keyword evidence="8" id="KW-0809">Transit peptide</keyword>
<keyword evidence="3" id="KW-0150">Chloroplast</keyword>
<dbReference type="InterPro" id="IPR013626">
    <property type="entry name" value="PaO"/>
</dbReference>
<keyword evidence="6" id="KW-0001">2Fe-2S</keyword>
<evidence type="ECO:0000256" key="12">
    <source>
        <dbReference type="ARBA" id="ARBA00023014"/>
    </source>
</evidence>
<evidence type="ECO:0000256" key="7">
    <source>
        <dbReference type="ARBA" id="ARBA00022723"/>
    </source>
</evidence>
<comment type="caution">
    <text evidence="16">The sequence shown here is derived from an EMBL/GenBank/DDBJ whole genome shotgun (WGS) entry which is preliminary data.</text>
</comment>
<evidence type="ECO:0000256" key="11">
    <source>
        <dbReference type="ARBA" id="ARBA00023004"/>
    </source>
</evidence>
<accession>A0AAD7UAV5</accession>
<evidence type="ECO:0000256" key="4">
    <source>
        <dbReference type="ARBA" id="ARBA00022640"/>
    </source>
</evidence>
<organism evidence="16 17">
    <name type="scientific">Chrysophaeum taylorii</name>
    <dbReference type="NCBI Taxonomy" id="2483200"/>
    <lineage>
        <taxon>Eukaryota</taxon>
        <taxon>Sar</taxon>
        <taxon>Stramenopiles</taxon>
        <taxon>Ochrophyta</taxon>
        <taxon>Pelagophyceae</taxon>
        <taxon>Pelagomonadales</taxon>
        <taxon>Pelagomonadaceae</taxon>
        <taxon>Chrysophaeum</taxon>
    </lineage>
</organism>
<dbReference type="GO" id="GO:0046872">
    <property type="term" value="F:metal ion binding"/>
    <property type="evidence" value="ECO:0007669"/>
    <property type="project" value="UniProtKB-KW"/>
</dbReference>
<dbReference type="InterPro" id="IPR017941">
    <property type="entry name" value="Rieske_2Fe-2S"/>
</dbReference>
<keyword evidence="14" id="KW-0732">Signal</keyword>
<evidence type="ECO:0000256" key="2">
    <source>
        <dbReference type="ARBA" id="ARBA00004370"/>
    </source>
</evidence>
<comment type="subcellular location">
    <subcellularLocation>
        <location evidence="2">Membrane</location>
    </subcellularLocation>
    <subcellularLocation>
        <location evidence="1">Plastid</location>
        <location evidence="1">Chloroplast</location>
    </subcellularLocation>
</comment>
<dbReference type="PANTHER" id="PTHR21266">
    <property type="entry name" value="IRON-SULFUR DOMAIN CONTAINING PROTEIN"/>
    <property type="match status" value="1"/>
</dbReference>
<dbReference type="Gene3D" id="3.90.380.10">
    <property type="entry name" value="Naphthalene 1,2-dioxygenase Alpha Subunit, Chain A, domain 1"/>
    <property type="match status" value="1"/>
</dbReference>
<dbReference type="InterPro" id="IPR036922">
    <property type="entry name" value="Rieske_2Fe-2S_sf"/>
</dbReference>
<dbReference type="Pfam" id="PF08417">
    <property type="entry name" value="PaO"/>
    <property type="match status" value="1"/>
</dbReference>
<dbReference type="Pfam" id="PF00355">
    <property type="entry name" value="Rieske"/>
    <property type="match status" value="1"/>
</dbReference>
<feature type="chain" id="PRO_5042224147" description="Rieske domain-containing protein" evidence="14">
    <location>
        <begin position="18"/>
        <end position="458"/>
    </location>
</feature>
<reference evidence="16" key="1">
    <citation type="submission" date="2023-01" db="EMBL/GenBank/DDBJ databases">
        <title>Metagenome sequencing of chrysophaentin producing Chrysophaeum taylorii.</title>
        <authorList>
            <person name="Davison J."/>
            <person name="Bewley C."/>
        </authorList>
    </citation>
    <scope>NUCLEOTIDE SEQUENCE</scope>
    <source>
        <strain evidence="16">NIES-1699</strain>
    </source>
</reference>
<proteinExistence type="predicted"/>
<dbReference type="SUPFAM" id="SSF50022">
    <property type="entry name" value="ISP domain"/>
    <property type="match status" value="1"/>
</dbReference>
<evidence type="ECO:0000256" key="13">
    <source>
        <dbReference type="ARBA" id="ARBA00023136"/>
    </source>
</evidence>
<dbReference type="PANTHER" id="PTHR21266:SF32">
    <property type="entry name" value="CHOLESTEROL 7-DESATURASE NVD"/>
    <property type="match status" value="1"/>
</dbReference>
<dbReference type="Gene3D" id="2.102.10.10">
    <property type="entry name" value="Rieske [2Fe-2S] iron-sulphur domain"/>
    <property type="match status" value="1"/>
</dbReference>
<keyword evidence="5" id="KW-0812">Transmembrane</keyword>
<evidence type="ECO:0000256" key="10">
    <source>
        <dbReference type="ARBA" id="ARBA00023002"/>
    </source>
</evidence>
<dbReference type="EMBL" id="JAQMWT010000456">
    <property type="protein sequence ID" value="KAJ8601059.1"/>
    <property type="molecule type" value="Genomic_DNA"/>
</dbReference>
<keyword evidence="12" id="KW-0411">Iron-sulfur</keyword>
<dbReference type="Proteomes" id="UP001230188">
    <property type="component" value="Unassembled WGS sequence"/>
</dbReference>
<keyword evidence="11" id="KW-0408">Iron</keyword>
<evidence type="ECO:0000256" key="3">
    <source>
        <dbReference type="ARBA" id="ARBA00022528"/>
    </source>
</evidence>
<keyword evidence="13" id="KW-0472">Membrane</keyword>
<keyword evidence="9" id="KW-1133">Transmembrane helix</keyword>
<gene>
    <name evidence="16" type="ORF">CTAYLR_004490</name>
</gene>
<evidence type="ECO:0000313" key="17">
    <source>
        <dbReference type="Proteomes" id="UP001230188"/>
    </source>
</evidence>
<dbReference type="GO" id="GO:0009507">
    <property type="term" value="C:chloroplast"/>
    <property type="evidence" value="ECO:0007669"/>
    <property type="project" value="UniProtKB-SubCell"/>
</dbReference>
<evidence type="ECO:0000259" key="15">
    <source>
        <dbReference type="PROSITE" id="PS51296"/>
    </source>
</evidence>
<evidence type="ECO:0000256" key="8">
    <source>
        <dbReference type="ARBA" id="ARBA00022946"/>
    </source>
</evidence>
<keyword evidence="7" id="KW-0479">Metal-binding</keyword>
<dbReference type="GO" id="GO:0016020">
    <property type="term" value="C:membrane"/>
    <property type="evidence" value="ECO:0007669"/>
    <property type="project" value="UniProtKB-SubCell"/>
</dbReference>
<dbReference type="GO" id="GO:0051537">
    <property type="term" value="F:2 iron, 2 sulfur cluster binding"/>
    <property type="evidence" value="ECO:0007669"/>
    <property type="project" value="UniProtKB-KW"/>
</dbReference>
<protein>
    <recommendedName>
        <fullName evidence="15">Rieske domain-containing protein</fullName>
    </recommendedName>
</protein>
<evidence type="ECO:0000313" key="16">
    <source>
        <dbReference type="EMBL" id="KAJ8601059.1"/>
    </source>
</evidence>
<dbReference type="PROSITE" id="PS51296">
    <property type="entry name" value="RIESKE"/>
    <property type="match status" value="1"/>
</dbReference>
<evidence type="ECO:0000256" key="5">
    <source>
        <dbReference type="ARBA" id="ARBA00022692"/>
    </source>
</evidence>
<evidence type="ECO:0000256" key="9">
    <source>
        <dbReference type="ARBA" id="ARBA00022989"/>
    </source>
</evidence>
<dbReference type="GO" id="GO:0010277">
    <property type="term" value="F:chlorophyllide a oxygenase activity"/>
    <property type="evidence" value="ECO:0007669"/>
    <property type="project" value="InterPro"/>
</dbReference>
<sequence>MTVAFLLAAAAAARAWALSATTTTTTRRTTVDAEWTTKGSWLPVCSASGFGPLDGPQRVEVCGERYAVWEHEGRWSVLVDTCPHKLAPLSQGRVTEDGCVECPYHGWQFDADGKTAKVPQGNTDRAKSARSLPTMRTNDLVWAFFPVLDGSIDDTPDKLYPRLAEETKPYFSRTLPYSFDMLIENFNDPAHIPFAHHGLQGVRSDGGPIPMKLLACNETHVESTFEDVVRGKPRKGITSFRAPCRYHFRCLEDDDTYDVKLEMYCVPVKPGASRVFLVSPLSDSVPTWLAHAATNRFLNTDVWLHDAELRLRAKEGDERGAYNAVTSSDLGGSAWRTFWRDSGMASSGGCFGPAKYSELKPITSRKAMIDPWKYHSSQCAHCRKALKRAITLERAALLGGGLALALAEPPMLRLGGALVAAGILAATRKVKSIIRGDLDASLLPGKSVAHAGGGGGAS</sequence>
<evidence type="ECO:0000256" key="14">
    <source>
        <dbReference type="SAM" id="SignalP"/>
    </source>
</evidence>
<name>A0AAD7UAV5_9STRA</name>
<evidence type="ECO:0000256" key="6">
    <source>
        <dbReference type="ARBA" id="ARBA00022714"/>
    </source>
</evidence>
<keyword evidence="10" id="KW-0560">Oxidoreductase</keyword>
<feature type="domain" description="Rieske" evidence="15">
    <location>
        <begin position="41"/>
        <end position="143"/>
    </location>
</feature>
<dbReference type="InterPro" id="IPR050584">
    <property type="entry name" value="Cholesterol_7-desaturase"/>
</dbReference>
<feature type="signal peptide" evidence="14">
    <location>
        <begin position="1"/>
        <end position="17"/>
    </location>
</feature>